<proteinExistence type="predicted"/>
<protein>
    <submittedName>
        <fullName evidence="2">Uncharacterized protein</fullName>
    </submittedName>
</protein>
<keyword evidence="3" id="KW-1185">Reference proteome</keyword>
<organism evidence="2 3">
    <name type="scientific">Nocardioides humi</name>
    <dbReference type="NCBI Taxonomy" id="449461"/>
    <lineage>
        <taxon>Bacteria</taxon>
        <taxon>Bacillati</taxon>
        <taxon>Actinomycetota</taxon>
        <taxon>Actinomycetes</taxon>
        <taxon>Propionibacteriales</taxon>
        <taxon>Nocardioidaceae</taxon>
        <taxon>Nocardioides</taxon>
    </lineage>
</organism>
<gene>
    <name evidence="2" type="ORF">GCM10009788_24050</name>
</gene>
<reference evidence="2 3" key="1">
    <citation type="journal article" date="2019" name="Int. J. Syst. Evol. Microbiol.">
        <title>The Global Catalogue of Microorganisms (GCM) 10K type strain sequencing project: providing services to taxonomists for standard genome sequencing and annotation.</title>
        <authorList>
            <consortium name="The Broad Institute Genomics Platform"/>
            <consortium name="The Broad Institute Genome Sequencing Center for Infectious Disease"/>
            <person name="Wu L."/>
            <person name="Ma J."/>
        </authorList>
    </citation>
    <scope>NUCLEOTIDE SEQUENCE [LARGE SCALE GENOMIC DNA]</scope>
    <source>
        <strain evidence="2 3">JCM 14942</strain>
    </source>
</reference>
<comment type="caution">
    <text evidence="2">The sequence shown here is derived from an EMBL/GenBank/DDBJ whole genome shotgun (WGS) entry which is preliminary data.</text>
</comment>
<name>A0ABN2AH87_9ACTN</name>
<evidence type="ECO:0000313" key="3">
    <source>
        <dbReference type="Proteomes" id="UP001500842"/>
    </source>
</evidence>
<sequence>MPTFDDPIADAGEASQALRGLAHATMRMEEPAETYRVLGDLLSGARSLRQVLDQLAATHLRFREVAHDDHGSHAAGDRSALAAADELHQAGSLLEQVEARLDEALQHSGRIAWHESPPTPSPSRERLHTRLGGFADPFARLDSPPRQGGRSPSL</sequence>
<evidence type="ECO:0000313" key="2">
    <source>
        <dbReference type="EMBL" id="GAA1519245.1"/>
    </source>
</evidence>
<dbReference type="RefSeq" id="WP_344112181.1">
    <property type="nucleotide sequence ID" value="NZ_BAAAOR010000017.1"/>
</dbReference>
<dbReference type="Proteomes" id="UP001500842">
    <property type="component" value="Unassembled WGS sequence"/>
</dbReference>
<accession>A0ABN2AH87</accession>
<dbReference type="EMBL" id="BAAAOR010000017">
    <property type="protein sequence ID" value="GAA1519245.1"/>
    <property type="molecule type" value="Genomic_DNA"/>
</dbReference>
<feature type="region of interest" description="Disordered" evidence="1">
    <location>
        <begin position="112"/>
        <end position="154"/>
    </location>
</feature>
<evidence type="ECO:0000256" key="1">
    <source>
        <dbReference type="SAM" id="MobiDB-lite"/>
    </source>
</evidence>